<gene>
    <name evidence="1" type="ORF">EJP77_00850</name>
</gene>
<reference evidence="1 2" key="1">
    <citation type="submission" date="2018-12" db="EMBL/GenBank/DDBJ databases">
        <authorList>
            <person name="Sun L."/>
            <person name="Chen Z."/>
        </authorList>
    </citation>
    <scope>NUCLEOTIDE SEQUENCE [LARGE SCALE GENOMIC DNA]</scope>
    <source>
        <strain evidence="1 2">3-5-3</strain>
    </source>
</reference>
<dbReference type="OrthoDB" id="10010528at2"/>
<organism evidence="1 2">
    <name type="scientific">Paenibacillus zeisoli</name>
    <dbReference type="NCBI Taxonomy" id="2496267"/>
    <lineage>
        <taxon>Bacteria</taxon>
        <taxon>Bacillati</taxon>
        <taxon>Bacillota</taxon>
        <taxon>Bacilli</taxon>
        <taxon>Bacillales</taxon>
        <taxon>Paenibacillaceae</taxon>
        <taxon>Paenibacillus</taxon>
    </lineage>
</organism>
<protein>
    <submittedName>
        <fullName evidence="1">Uncharacterized protein</fullName>
    </submittedName>
</protein>
<comment type="caution">
    <text evidence="1">The sequence shown here is derived from an EMBL/GenBank/DDBJ whole genome shotgun (WGS) entry which is preliminary data.</text>
</comment>
<dbReference type="EMBL" id="RZNX01000001">
    <property type="protein sequence ID" value="RUT35602.1"/>
    <property type="molecule type" value="Genomic_DNA"/>
</dbReference>
<proteinExistence type="predicted"/>
<name>A0A433XND8_9BACL</name>
<evidence type="ECO:0000313" key="2">
    <source>
        <dbReference type="Proteomes" id="UP000272464"/>
    </source>
</evidence>
<keyword evidence="2" id="KW-1185">Reference proteome</keyword>
<dbReference type="AlphaFoldDB" id="A0A433XND8"/>
<sequence length="62" mass="6632">MLRIEAWSAGSFTIQIEAAGESGTYRPLQMWNIAANGFVANSTITANGFYEIDVQGSSASMV</sequence>
<dbReference type="RefSeq" id="WP_127197302.1">
    <property type="nucleotide sequence ID" value="NZ_RZNX01000001.1"/>
</dbReference>
<dbReference type="Proteomes" id="UP000272464">
    <property type="component" value="Unassembled WGS sequence"/>
</dbReference>
<accession>A0A433XND8</accession>
<evidence type="ECO:0000313" key="1">
    <source>
        <dbReference type="EMBL" id="RUT35602.1"/>
    </source>
</evidence>